<feature type="binding site" evidence="10">
    <location>
        <position position="235"/>
    </location>
    <ligand>
        <name>Ca(2+)</name>
        <dbReference type="ChEBI" id="CHEBI:29108"/>
        <label>3</label>
    </ligand>
</feature>
<keyword evidence="2" id="KW-0645">Protease</keyword>
<dbReference type="SUPFAM" id="SSF47090">
    <property type="entry name" value="PGBD-like"/>
    <property type="match status" value="1"/>
</dbReference>
<dbReference type="SMART" id="SM00120">
    <property type="entry name" value="HX"/>
    <property type="match status" value="1"/>
</dbReference>
<comment type="caution">
    <text evidence="13">The sequence shown here is derived from an EMBL/GenBank/DDBJ whole genome shotgun (WGS) entry which is preliminary data.</text>
</comment>
<feature type="binding site" evidence="10">
    <location>
        <position position="238"/>
    </location>
    <ligand>
        <name>Ca(2+)</name>
        <dbReference type="ChEBI" id="CHEBI:29108"/>
        <label>1</label>
    </ligand>
</feature>
<dbReference type="GO" id="GO:0046872">
    <property type="term" value="F:metal ion binding"/>
    <property type="evidence" value="ECO:0007669"/>
    <property type="project" value="UniProtKB-KW"/>
</dbReference>
<dbReference type="InterPro" id="IPR024079">
    <property type="entry name" value="MetalloPept_cat_dom_sf"/>
</dbReference>
<feature type="binding site" description="in inhibited form" evidence="10">
    <location>
        <position position="115"/>
    </location>
    <ligand>
        <name>Zn(2+)</name>
        <dbReference type="ChEBI" id="CHEBI:29105"/>
        <label>2</label>
        <note>catalytic</note>
    </ligand>
</feature>
<evidence type="ECO:0000256" key="1">
    <source>
        <dbReference type="ARBA" id="ARBA00010370"/>
    </source>
</evidence>
<keyword evidence="6 9" id="KW-0862">Zinc</keyword>
<feature type="binding site" evidence="10">
    <location>
        <position position="196"/>
    </location>
    <ligand>
        <name>Ca(2+)</name>
        <dbReference type="ChEBI" id="CHEBI:29108"/>
        <label>2</label>
    </ligand>
</feature>
<feature type="binding site" evidence="9">
    <location>
        <position position="259"/>
    </location>
    <ligand>
        <name>Zn(2+)</name>
        <dbReference type="ChEBI" id="CHEBI:29105"/>
        <label>2</label>
        <note>catalytic</note>
    </ligand>
</feature>
<comment type="similarity">
    <text evidence="1">Belongs to the peptidase M10A family.</text>
</comment>
<keyword evidence="14" id="KW-1185">Reference proteome</keyword>
<feature type="binding site" evidence="10">
    <location>
        <position position="233"/>
    </location>
    <ligand>
        <name>Zn(2+)</name>
        <dbReference type="ChEBI" id="CHEBI:29105"/>
        <label>1</label>
    </ligand>
</feature>
<dbReference type="InterPro" id="IPR018487">
    <property type="entry name" value="Hemopexin-like_repeat"/>
</dbReference>
<evidence type="ECO:0000256" key="6">
    <source>
        <dbReference type="ARBA" id="ARBA00022833"/>
    </source>
</evidence>
<gene>
    <name evidence="13" type="ORF">ACJMK2_011507</name>
</gene>
<feature type="binding site" evidence="10">
    <location>
        <position position="216"/>
    </location>
    <ligand>
        <name>Ca(2+)</name>
        <dbReference type="ChEBI" id="CHEBI:29108"/>
        <label>3</label>
    </ligand>
</feature>
<feature type="binding site" evidence="10">
    <location>
        <position position="223"/>
    </location>
    <ligand>
        <name>Zn(2+)</name>
        <dbReference type="ChEBI" id="CHEBI:29105"/>
        <label>1</label>
    </ligand>
</feature>
<feature type="binding site" evidence="9">
    <location>
        <position position="269"/>
    </location>
    <ligand>
        <name>Zn(2+)</name>
        <dbReference type="ChEBI" id="CHEBI:29105"/>
        <label>2</label>
        <note>catalytic</note>
    </ligand>
</feature>
<feature type="binding site" evidence="9">
    <location>
        <position position="263"/>
    </location>
    <ligand>
        <name>Zn(2+)</name>
        <dbReference type="ChEBI" id="CHEBI:29105"/>
        <label>2</label>
        <note>catalytic</note>
    </ligand>
</feature>
<evidence type="ECO:0000256" key="4">
    <source>
        <dbReference type="ARBA" id="ARBA00022729"/>
    </source>
</evidence>
<evidence type="ECO:0000313" key="14">
    <source>
        <dbReference type="Proteomes" id="UP001634394"/>
    </source>
</evidence>
<dbReference type="GO" id="GO:0008237">
    <property type="term" value="F:metallopeptidase activity"/>
    <property type="evidence" value="ECO:0007669"/>
    <property type="project" value="UniProtKB-KW"/>
</dbReference>
<keyword evidence="7" id="KW-0482">Metalloprotease</keyword>
<feature type="binding site" evidence="10">
    <location>
        <position position="399"/>
    </location>
    <ligand>
        <name>Ca(2+)</name>
        <dbReference type="ChEBI" id="CHEBI:29108"/>
        <label>4</label>
    </ligand>
</feature>
<dbReference type="Pfam" id="PF00045">
    <property type="entry name" value="Hemopexin"/>
    <property type="match status" value="1"/>
</dbReference>
<dbReference type="InterPro" id="IPR021190">
    <property type="entry name" value="Pept_M10A"/>
</dbReference>
<sequence>MSLRVYKNLSPSESSAVSTEETKMDRNNEILFALVVLCVVFMIGNGQQNPAVPLTINQAKEYLIKYNYFGPDMNVSLLTAEDVEMGCRLFQMMANLPITGQLDNDTLLKMTLPRCGCEDIKRMNKAMETPLNGPQNFVAVSKWPRNTLTWKITAYSRTTRLTSNEQRDAMARAFAIWAKETQLVFQYVENPQDFADIDIKFAIGRHSYQDEYSFDGPGGVLAHAFFPTVGMVHFDDQESWQLGIIAQTQGTELYIVAAHEFGHALGLSHSNVPGSLMAPFYAYSQNLKLDKDDISGIRELYGQPINPVSPVQTPMPQTTPVPTVVAPGKHCNLQFQAAFHVESWNNGGSRTFVFADDENSPTGHLRGMYVHQLDDGGYMVNSKRRIADLFKPWAPYRVDAAMYMPDTKVVYLIYGTRLLQYEIRGDSFVRTTLKGQPYLDTRKMPQKPQSAMVMSYSNSRSYYVLMFGKTRFWDWHPSSNKVGGWNYPHSQLGQNFPVDFQATILRNNFIYIFKNEKYYKFDPTNWRLDESYPRPVAPAWFKGSCGSANI</sequence>
<accession>A0ABD3V593</accession>
<feature type="binding site" evidence="10">
    <location>
        <position position="236"/>
    </location>
    <ligand>
        <name>Ca(2+)</name>
        <dbReference type="ChEBI" id="CHEBI:29108"/>
        <label>1</label>
    </ligand>
</feature>
<feature type="binding site" evidence="10">
    <location>
        <position position="210"/>
    </location>
    <ligand>
        <name>Zn(2+)</name>
        <dbReference type="ChEBI" id="CHEBI:29105"/>
        <label>1</label>
    </ligand>
</feature>
<evidence type="ECO:0000256" key="9">
    <source>
        <dbReference type="PIRSR" id="PIRSR001191-2"/>
    </source>
</evidence>
<dbReference type="InterPro" id="IPR001818">
    <property type="entry name" value="Pept_M10_metallopeptidase"/>
</dbReference>
<feature type="binding site" evidence="10">
    <location>
        <position position="450"/>
    </location>
    <ligand>
        <name>Ca(2+)</name>
        <dbReference type="ChEBI" id="CHEBI:29108"/>
        <label>4</label>
    </ligand>
</feature>
<proteinExistence type="inferred from homology"/>
<feature type="domain" description="Peptidase metallopeptidase" evidence="12">
    <location>
        <begin position="139"/>
        <end position="303"/>
    </location>
</feature>
<evidence type="ECO:0000256" key="3">
    <source>
        <dbReference type="ARBA" id="ARBA00022723"/>
    </source>
</evidence>
<keyword evidence="10" id="KW-0106">Calcium</keyword>
<dbReference type="CDD" id="cd04278">
    <property type="entry name" value="ZnMc_MMP"/>
    <property type="match status" value="1"/>
</dbReference>
<evidence type="ECO:0000259" key="12">
    <source>
        <dbReference type="SMART" id="SM00235"/>
    </source>
</evidence>
<feature type="repeat" description="Hemopexin" evidence="11">
    <location>
        <begin position="489"/>
        <end position="543"/>
    </location>
</feature>
<feature type="binding site" evidence="10">
    <location>
        <position position="277"/>
    </location>
    <ligand>
        <name>Zn(2+)</name>
        <dbReference type="ChEBI" id="CHEBI:29105"/>
        <label>2</label>
        <note>catalytic</note>
    </ligand>
</feature>
<evidence type="ECO:0000256" key="2">
    <source>
        <dbReference type="ARBA" id="ARBA00022670"/>
    </source>
</evidence>
<evidence type="ECO:0000256" key="10">
    <source>
        <dbReference type="PIRSR" id="PIRSR621190-2"/>
    </source>
</evidence>
<keyword evidence="3 9" id="KW-0479">Metal-binding</keyword>
<protein>
    <recommendedName>
        <fullName evidence="12">Peptidase metallopeptidase domain-containing protein</fullName>
    </recommendedName>
</protein>
<dbReference type="InterPro" id="IPR036375">
    <property type="entry name" value="Hemopexin-like_dom_sf"/>
</dbReference>
<dbReference type="Proteomes" id="UP001634394">
    <property type="component" value="Unassembled WGS sequence"/>
</dbReference>
<keyword evidence="4" id="KW-0732">Signal</keyword>
<dbReference type="Pfam" id="PF00413">
    <property type="entry name" value="Peptidase_M10"/>
    <property type="match status" value="1"/>
</dbReference>
<dbReference type="PANTHER" id="PTHR10201:SF291">
    <property type="entry name" value="MATRIX METALLOPROTEINASE 1, ISOFORM C-RELATED"/>
    <property type="match status" value="1"/>
</dbReference>
<dbReference type="InterPro" id="IPR036365">
    <property type="entry name" value="PGBD-like_sf"/>
</dbReference>
<evidence type="ECO:0000313" key="13">
    <source>
        <dbReference type="EMBL" id="KAL3856790.1"/>
    </source>
</evidence>
<dbReference type="SUPFAM" id="SSF50923">
    <property type="entry name" value="Hemopexin-like domain"/>
    <property type="match status" value="1"/>
</dbReference>
<evidence type="ECO:0000256" key="5">
    <source>
        <dbReference type="ARBA" id="ARBA00022801"/>
    </source>
</evidence>
<dbReference type="GO" id="GO:0006508">
    <property type="term" value="P:proteolysis"/>
    <property type="evidence" value="ECO:0007669"/>
    <property type="project" value="UniProtKB-KW"/>
</dbReference>
<feature type="binding site" evidence="10">
    <location>
        <position position="401"/>
    </location>
    <ligand>
        <name>Ca(2+)</name>
        <dbReference type="ChEBI" id="CHEBI:29108"/>
        <label>5</label>
    </ligand>
</feature>
<evidence type="ECO:0000256" key="8">
    <source>
        <dbReference type="PIRSR" id="PIRSR001191-1"/>
    </source>
</evidence>
<feature type="binding site" evidence="10">
    <location>
        <position position="238"/>
    </location>
    <ligand>
        <name>Ca(2+)</name>
        <dbReference type="ChEBI" id="CHEBI:29108"/>
        <label>3</label>
    </ligand>
</feature>
<dbReference type="PROSITE" id="PS51642">
    <property type="entry name" value="HEMOPEXIN_2"/>
    <property type="match status" value="1"/>
</dbReference>
<dbReference type="Gene3D" id="3.40.390.10">
    <property type="entry name" value="Collagenase (Catalytic Domain)"/>
    <property type="match status" value="1"/>
</dbReference>
<evidence type="ECO:0000256" key="7">
    <source>
        <dbReference type="ARBA" id="ARBA00023049"/>
    </source>
</evidence>
<organism evidence="13 14">
    <name type="scientific">Sinanodonta woodiana</name>
    <name type="common">Chinese pond mussel</name>
    <name type="synonym">Anodonta woodiana</name>
    <dbReference type="NCBI Taxonomy" id="1069815"/>
    <lineage>
        <taxon>Eukaryota</taxon>
        <taxon>Metazoa</taxon>
        <taxon>Spiralia</taxon>
        <taxon>Lophotrochozoa</taxon>
        <taxon>Mollusca</taxon>
        <taxon>Bivalvia</taxon>
        <taxon>Autobranchia</taxon>
        <taxon>Heteroconchia</taxon>
        <taxon>Palaeoheterodonta</taxon>
        <taxon>Unionida</taxon>
        <taxon>Unionoidea</taxon>
        <taxon>Unionidae</taxon>
        <taxon>Unioninae</taxon>
        <taxon>Sinanodonta</taxon>
    </lineage>
</organism>
<evidence type="ECO:0000256" key="11">
    <source>
        <dbReference type="PROSITE-ProRule" id="PRU01011"/>
    </source>
</evidence>
<dbReference type="Gene3D" id="2.110.10.10">
    <property type="entry name" value="Hemopexin-like domain"/>
    <property type="match status" value="1"/>
</dbReference>
<dbReference type="InterPro" id="IPR033739">
    <property type="entry name" value="M10A_MMP"/>
</dbReference>
<dbReference type="SUPFAM" id="SSF55486">
    <property type="entry name" value="Metalloproteases ('zincins'), catalytic domain"/>
    <property type="match status" value="1"/>
</dbReference>
<feature type="binding site" evidence="10">
    <location>
        <position position="206"/>
    </location>
    <ligand>
        <name>Zn(2+)</name>
        <dbReference type="ChEBI" id="CHEBI:29105"/>
        <label>1</label>
    </ligand>
</feature>
<name>A0ABD3V593_SINWO</name>
<comment type="cofactor">
    <cofactor evidence="10">
        <name>Ca(2+)</name>
        <dbReference type="ChEBI" id="CHEBI:29108"/>
    </cofactor>
    <text evidence="10">Can bind about 5 Ca(2+) ions per subunit.</text>
</comment>
<feature type="active site" evidence="8">
    <location>
        <position position="260"/>
    </location>
</feature>
<dbReference type="PANTHER" id="PTHR10201">
    <property type="entry name" value="MATRIX METALLOPROTEINASE"/>
    <property type="match status" value="1"/>
</dbReference>
<dbReference type="PIRSF" id="PIRSF001191">
    <property type="entry name" value="Peptidase_M10A_matrix"/>
    <property type="match status" value="1"/>
</dbReference>
<dbReference type="AlphaFoldDB" id="A0ABD3V593"/>
<dbReference type="PRINTS" id="PR00138">
    <property type="entry name" value="MATRIXIN"/>
</dbReference>
<dbReference type="InterPro" id="IPR006026">
    <property type="entry name" value="Peptidase_Metallo"/>
</dbReference>
<keyword evidence="5" id="KW-0378">Hydrolase</keyword>
<comment type="cofactor">
    <cofactor evidence="10">
        <name>Zn(2+)</name>
        <dbReference type="ChEBI" id="CHEBI:29105"/>
    </cofactor>
    <text evidence="10">Binds 2 Zn(2+) ions per subunit.</text>
</comment>
<feature type="binding site" evidence="10">
    <location>
        <position position="215"/>
    </location>
    <ligand>
        <name>Ca(2+)</name>
        <dbReference type="ChEBI" id="CHEBI:29108"/>
        <label>3</label>
    </ligand>
</feature>
<dbReference type="EMBL" id="JBJQND010000013">
    <property type="protein sequence ID" value="KAL3856790.1"/>
    <property type="molecule type" value="Genomic_DNA"/>
</dbReference>
<reference evidence="13 14" key="1">
    <citation type="submission" date="2024-11" db="EMBL/GenBank/DDBJ databases">
        <title>Chromosome-level genome assembly of the freshwater bivalve Anodonta woodiana.</title>
        <authorList>
            <person name="Chen X."/>
        </authorList>
    </citation>
    <scope>NUCLEOTIDE SEQUENCE [LARGE SCALE GENOMIC DNA]</scope>
    <source>
        <strain evidence="13">MN2024</strain>
        <tissue evidence="13">Gills</tissue>
    </source>
</reference>
<dbReference type="SMART" id="SM00235">
    <property type="entry name" value="ZnMc"/>
    <property type="match status" value="1"/>
</dbReference>